<dbReference type="Gene3D" id="1.10.1530.10">
    <property type="match status" value="1"/>
</dbReference>
<gene>
    <name evidence="3" type="ORF">GCM10011611_64470</name>
</gene>
<comment type="caution">
    <text evidence="3">The sequence shown here is derived from an EMBL/GenBank/DDBJ whole genome shotgun (WGS) entry which is preliminary data.</text>
</comment>
<comment type="similarity">
    <text evidence="1">Belongs to the LDH2/MDH2 oxidoreductase family.</text>
</comment>
<dbReference type="Gene3D" id="3.30.1370.60">
    <property type="entry name" value="Hypothetical oxidoreductase yiak, domain 2"/>
    <property type="match status" value="1"/>
</dbReference>
<organism evidence="3 4">
    <name type="scientific">Aliidongia dinghuensis</name>
    <dbReference type="NCBI Taxonomy" id="1867774"/>
    <lineage>
        <taxon>Bacteria</taxon>
        <taxon>Pseudomonadati</taxon>
        <taxon>Pseudomonadota</taxon>
        <taxon>Alphaproteobacteria</taxon>
        <taxon>Rhodospirillales</taxon>
        <taxon>Dongiaceae</taxon>
        <taxon>Aliidongia</taxon>
    </lineage>
</organism>
<dbReference type="InterPro" id="IPR043143">
    <property type="entry name" value="Mal/L-sulf/L-lact_DH-like_NADP"/>
</dbReference>
<keyword evidence="2" id="KW-0560">Oxidoreductase</keyword>
<dbReference type="PANTHER" id="PTHR11091:SF0">
    <property type="entry name" value="MALATE DEHYDROGENASE"/>
    <property type="match status" value="1"/>
</dbReference>
<dbReference type="PANTHER" id="PTHR11091">
    <property type="entry name" value="OXIDOREDUCTASE-RELATED"/>
    <property type="match status" value="1"/>
</dbReference>
<dbReference type="InterPro" id="IPR036111">
    <property type="entry name" value="Mal/L-sulfo/L-lacto_DH-like_sf"/>
</dbReference>
<dbReference type="InterPro" id="IPR043144">
    <property type="entry name" value="Mal/L-sulf/L-lact_DH-like_ah"/>
</dbReference>
<reference evidence="3" key="2">
    <citation type="submission" date="2020-09" db="EMBL/GenBank/DDBJ databases">
        <authorList>
            <person name="Sun Q."/>
            <person name="Zhou Y."/>
        </authorList>
    </citation>
    <scope>NUCLEOTIDE SEQUENCE</scope>
    <source>
        <strain evidence="3">CGMCC 1.15725</strain>
    </source>
</reference>
<dbReference type="Proteomes" id="UP000646365">
    <property type="component" value="Unassembled WGS sequence"/>
</dbReference>
<keyword evidence="4" id="KW-1185">Reference proteome</keyword>
<reference evidence="3" key="1">
    <citation type="journal article" date="2014" name="Int. J. Syst. Evol. Microbiol.">
        <title>Complete genome sequence of Corynebacterium casei LMG S-19264T (=DSM 44701T), isolated from a smear-ripened cheese.</title>
        <authorList>
            <consortium name="US DOE Joint Genome Institute (JGI-PGF)"/>
            <person name="Walter F."/>
            <person name="Albersmeier A."/>
            <person name="Kalinowski J."/>
            <person name="Ruckert C."/>
        </authorList>
    </citation>
    <scope>NUCLEOTIDE SEQUENCE</scope>
    <source>
        <strain evidence="3">CGMCC 1.15725</strain>
    </source>
</reference>
<protein>
    <submittedName>
        <fullName evidence="3">Lactate dehydrogenase</fullName>
    </submittedName>
</protein>
<name>A0A8J2Z192_9PROT</name>
<dbReference type="AlphaFoldDB" id="A0A8J2Z192"/>
<evidence type="ECO:0000256" key="1">
    <source>
        <dbReference type="ARBA" id="ARBA00006056"/>
    </source>
</evidence>
<proteinExistence type="inferred from homology"/>
<dbReference type="Pfam" id="PF02615">
    <property type="entry name" value="Ldh_2"/>
    <property type="match status" value="1"/>
</dbReference>
<dbReference type="RefSeq" id="WP_189052325.1">
    <property type="nucleotide sequence ID" value="NZ_BMJQ01000029.1"/>
</dbReference>
<dbReference type="SUPFAM" id="SSF89733">
    <property type="entry name" value="L-sulfolactate dehydrogenase-like"/>
    <property type="match status" value="1"/>
</dbReference>
<dbReference type="InterPro" id="IPR003767">
    <property type="entry name" value="Malate/L-lactate_DH-like"/>
</dbReference>
<evidence type="ECO:0000313" key="3">
    <source>
        <dbReference type="EMBL" id="GGF49186.1"/>
    </source>
</evidence>
<evidence type="ECO:0000256" key="2">
    <source>
        <dbReference type="ARBA" id="ARBA00023002"/>
    </source>
</evidence>
<dbReference type="EMBL" id="BMJQ01000029">
    <property type="protein sequence ID" value="GGF49186.1"/>
    <property type="molecule type" value="Genomic_DNA"/>
</dbReference>
<sequence>MTGIAERIEALEGQAAIMVAELAAITADLLAATGMPAKAAAAAADILAECQHRGIDSHGVAHLPVYVRRLLAGGIDAGAVPAVVASGPAVTVLDGRNALGVLVGLAATDEACRRAREYGVGACAVRNSNHFGAAAPLVDRAARQGLVMLACSNAAPTMAPWGGREAMLGTNPLSAAFPRAGAEPVVIDMATSAASRSKLRQAALKKQPIPLDWALDKTGVPTSDGEAALAGTMQPLGGAKGYALTLMVELLSTTLSAGKSGFEVANPYDSPATPAGTSHFFVAFDPRFFSGLEVAEETVARLGERIERSEPAAAGDPPRLPGTRAAATAVCRGRDGIPLTPDLTNHLRQAARLLGKAPRNN</sequence>
<accession>A0A8J2Z192</accession>
<evidence type="ECO:0000313" key="4">
    <source>
        <dbReference type="Proteomes" id="UP000646365"/>
    </source>
</evidence>
<dbReference type="GO" id="GO:0016491">
    <property type="term" value="F:oxidoreductase activity"/>
    <property type="evidence" value="ECO:0007669"/>
    <property type="project" value="UniProtKB-KW"/>
</dbReference>